<dbReference type="SUPFAM" id="SSF46785">
    <property type="entry name" value="Winged helix' DNA-binding domain"/>
    <property type="match status" value="1"/>
</dbReference>
<dbReference type="PROSITE" id="PS50949">
    <property type="entry name" value="HTH_GNTR"/>
    <property type="match status" value="1"/>
</dbReference>
<sequence length="131" mass="15148">MYIQLDFESETPIYEQLKNEIIIGIAKKQLVPGERLPSVRSLASDIGINLHTVNKAYQQLKQEGFLLIHRQRGVVVHPDGAPKADEHYEQKLKTTLRPLIADSYCRELSKEQFRRLVKSIYSELEEGKKDE</sequence>
<evidence type="ECO:0000256" key="3">
    <source>
        <dbReference type="ARBA" id="ARBA00023163"/>
    </source>
</evidence>
<dbReference type="Pfam" id="PF00392">
    <property type="entry name" value="GntR"/>
    <property type="match status" value="1"/>
</dbReference>
<accession>A0A2V3W5F3</accession>
<dbReference type="SMART" id="SM00345">
    <property type="entry name" value="HTH_GNTR"/>
    <property type="match status" value="1"/>
</dbReference>
<gene>
    <name evidence="5" type="ORF">DFR56_102371</name>
</gene>
<keyword evidence="1" id="KW-0805">Transcription regulation</keyword>
<dbReference type="OrthoDB" id="9801546at2"/>
<dbReference type="GO" id="GO:0003677">
    <property type="term" value="F:DNA binding"/>
    <property type="evidence" value="ECO:0007669"/>
    <property type="project" value="UniProtKB-KW"/>
</dbReference>
<dbReference type="RefSeq" id="WP_110394299.1">
    <property type="nucleotide sequence ID" value="NZ_JADIJL010000001.1"/>
</dbReference>
<dbReference type="Proteomes" id="UP000247978">
    <property type="component" value="Unassembled WGS sequence"/>
</dbReference>
<keyword evidence="6" id="KW-1185">Reference proteome</keyword>
<evidence type="ECO:0000313" key="5">
    <source>
        <dbReference type="EMBL" id="PXW89593.1"/>
    </source>
</evidence>
<dbReference type="EMBL" id="QJJQ01000002">
    <property type="protein sequence ID" value="PXW89593.1"/>
    <property type="molecule type" value="Genomic_DNA"/>
</dbReference>
<dbReference type="GO" id="GO:0003700">
    <property type="term" value="F:DNA-binding transcription factor activity"/>
    <property type="evidence" value="ECO:0007669"/>
    <property type="project" value="InterPro"/>
</dbReference>
<dbReference type="InterPro" id="IPR036388">
    <property type="entry name" value="WH-like_DNA-bd_sf"/>
</dbReference>
<evidence type="ECO:0000313" key="6">
    <source>
        <dbReference type="Proteomes" id="UP000247978"/>
    </source>
</evidence>
<evidence type="ECO:0000259" key="4">
    <source>
        <dbReference type="PROSITE" id="PS50949"/>
    </source>
</evidence>
<name>A0A2V3W5F3_9BACI</name>
<dbReference type="AlphaFoldDB" id="A0A2V3W5F3"/>
<dbReference type="PANTHER" id="PTHR38445">
    <property type="entry name" value="HTH-TYPE TRANSCRIPTIONAL REPRESSOR YTRA"/>
    <property type="match status" value="1"/>
</dbReference>
<dbReference type="Gene3D" id="1.10.10.10">
    <property type="entry name" value="Winged helix-like DNA-binding domain superfamily/Winged helix DNA-binding domain"/>
    <property type="match status" value="1"/>
</dbReference>
<dbReference type="CDD" id="cd07377">
    <property type="entry name" value="WHTH_GntR"/>
    <property type="match status" value="1"/>
</dbReference>
<dbReference type="InterPro" id="IPR000524">
    <property type="entry name" value="Tscrpt_reg_HTH_GntR"/>
</dbReference>
<proteinExistence type="predicted"/>
<reference evidence="5 6" key="1">
    <citation type="submission" date="2018-05" db="EMBL/GenBank/DDBJ databases">
        <title>Genomic Encyclopedia of Type Strains, Phase IV (KMG-IV): sequencing the most valuable type-strain genomes for metagenomic binning, comparative biology and taxonomic classification.</title>
        <authorList>
            <person name="Goeker M."/>
        </authorList>
    </citation>
    <scope>NUCLEOTIDE SEQUENCE [LARGE SCALE GENOMIC DNA]</scope>
    <source>
        <strain evidence="5 6">DSM 28556</strain>
    </source>
</reference>
<evidence type="ECO:0000256" key="1">
    <source>
        <dbReference type="ARBA" id="ARBA00023015"/>
    </source>
</evidence>
<comment type="caution">
    <text evidence="5">The sequence shown here is derived from an EMBL/GenBank/DDBJ whole genome shotgun (WGS) entry which is preliminary data.</text>
</comment>
<keyword evidence="3" id="KW-0804">Transcription</keyword>
<dbReference type="PANTHER" id="PTHR38445:SF12">
    <property type="entry name" value="GNTR-FAMILY TRANSCRIPTIONAL REGULATOR"/>
    <property type="match status" value="1"/>
</dbReference>
<protein>
    <submittedName>
        <fullName evidence="5">GntR family transcriptional regulator</fullName>
    </submittedName>
</protein>
<keyword evidence="2" id="KW-0238">DNA-binding</keyword>
<organism evidence="5 6">
    <name type="scientific">Pseudogracilibacillus auburnensis</name>
    <dbReference type="NCBI Taxonomy" id="1494959"/>
    <lineage>
        <taxon>Bacteria</taxon>
        <taxon>Bacillati</taxon>
        <taxon>Bacillota</taxon>
        <taxon>Bacilli</taxon>
        <taxon>Bacillales</taxon>
        <taxon>Bacillaceae</taxon>
        <taxon>Pseudogracilibacillus</taxon>
    </lineage>
</organism>
<dbReference type="InterPro" id="IPR036390">
    <property type="entry name" value="WH_DNA-bd_sf"/>
</dbReference>
<feature type="domain" description="HTH gntR-type" evidence="4">
    <location>
        <begin position="11"/>
        <end position="79"/>
    </location>
</feature>
<evidence type="ECO:0000256" key="2">
    <source>
        <dbReference type="ARBA" id="ARBA00023125"/>
    </source>
</evidence>